<evidence type="ECO:0000259" key="7">
    <source>
        <dbReference type="Pfam" id="PF16369"/>
    </source>
</evidence>
<keyword evidence="3 5" id="KW-0378">Hydrolase</keyword>
<dbReference type="InterPro" id="IPR023296">
    <property type="entry name" value="Glyco_hydro_beta-prop_sf"/>
</dbReference>
<dbReference type="Pfam" id="PF16369">
    <property type="entry name" value="GH43_C"/>
    <property type="match status" value="1"/>
</dbReference>
<comment type="similarity">
    <text evidence="2 5">Belongs to the glycosyl hydrolase 43 family.</text>
</comment>
<evidence type="ECO:0000313" key="9">
    <source>
        <dbReference type="Proteomes" id="UP001597469"/>
    </source>
</evidence>
<organism evidence="8 9">
    <name type="scientific">Spirosoma soli</name>
    <dbReference type="NCBI Taxonomy" id="1770529"/>
    <lineage>
        <taxon>Bacteria</taxon>
        <taxon>Pseudomonadati</taxon>
        <taxon>Bacteroidota</taxon>
        <taxon>Cytophagia</taxon>
        <taxon>Cytophagales</taxon>
        <taxon>Cytophagaceae</taxon>
        <taxon>Spirosoma</taxon>
    </lineage>
</organism>
<evidence type="ECO:0000256" key="4">
    <source>
        <dbReference type="ARBA" id="ARBA00023295"/>
    </source>
</evidence>
<dbReference type="InterPro" id="IPR032291">
    <property type="entry name" value="Abn2_C"/>
</dbReference>
<gene>
    <name evidence="8" type="ORF">ACFSUS_09460</name>
</gene>
<dbReference type="RefSeq" id="WP_381521890.1">
    <property type="nucleotide sequence ID" value="NZ_JBHULN010000004.1"/>
</dbReference>
<feature type="signal peptide" evidence="6">
    <location>
        <begin position="1"/>
        <end position="23"/>
    </location>
</feature>
<dbReference type="InterPro" id="IPR050727">
    <property type="entry name" value="GH43_arabinanases"/>
</dbReference>
<feature type="chain" id="PRO_5046440873" evidence="6">
    <location>
        <begin position="24"/>
        <end position="494"/>
    </location>
</feature>
<keyword evidence="4 5" id="KW-0326">Glycosidase</keyword>
<dbReference type="PANTHER" id="PTHR43301">
    <property type="entry name" value="ARABINAN ENDO-1,5-ALPHA-L-ARABINOSIDASE"/>
    <property type="match status" value="1"/>
</dbReference>
<dbReference type="Proteomes" id="UP001597469">
    <property type="component" value="Unassembled WGS sequence"/>
</dbReference>
<comment type="caution">
    <text evidence="8">The sequence shown here is derived from an EMBL/GenBank/DDBJ whole genome shotgun (WGS) entry which is preliminary data.</text>
</comment>
<feature type="domain" description="Extracellular endo-alpha-(1-&gt;5)-L-arabinanase C-terminal" evidence="7">
    <location>
        <begin position="379"/>
        <end position="491"/>
    </location>
</feature>
<evidence type="ECO:0000256" key="2">
    <source>
        <dbReference type="ARBA" id="ARBA00009865"/>
    </source>
</evidence>
<protein>
    <submittedName>
        <fullName evidence="8">Arabinan endo-1,5-alpha-L-arabinosidase</fullName>
    </submittedName>
</protein>
<dbReference type="PANTHER" id="PTHR43301:SF3">
    <property type="entry name" value="ARABINAN ENDO-1,5-ALPHA-L-ARABINOSIDASE A-RELATED"/>
    <property type="match status" value="1"/>
</dbReference>
<evidence type="ECO:0000313" key="8">
    <source>
        <dbReference type="EMBL" id="MFD2570858.1"/>
    </source>
</evidence>
<dbReference type="Gene3D" id="2.40.128.10">
    <property type="match status" value="1"/>
</dbReference>
<keyword evidence="9" id="KW-1185">Reference proteome</keyword>
<sequence>MLRPVSFSLIVMLASALWLVSCKKDDVTQTPTGPTVPVPPAPTFDINSINDTYADVSAATNYLRWGPYNVHDPSILKIGDYYYCYNTDVAYGTAVRSGIQIRKSKDLVQWFFVGWVFNSGLPKEASDYIKQSGGKPNDALWAPYIMQVGNELRLYYSLSSDQCKLSAIGLATATNPEGPWTDKGIVVSSKCQNNPQTNAIDPSVVVTPTGEHWMHYGSGYDGIYVLPLNPGTGMAQSPGDKGKRIANRGFTNGRYNGNIEGPEIIYNPTLKKYYLFIAYDWLETKYNVRVGRGDSPNGPFFDFEGKNLNDDIDHGPMILAPYQFSGHSGWQGVAHCSVFETNGQYYMAHQGRPGVDKYFMDLHVRKIFWTPDGWPVVSPERYAYEDNATVAQADLVGNWEQIIVGYRVVPGYDKEQTSPDFQTSAPLAINADGTMNTDPASKWTYTPPWLKLSYSNGFTDQVYVQKGRDWENRKETIVFTGLNNVGTAIWGKKK</sequence>
<dbReference type="CDD" id="cd08998">
    <property type="entry name" value="GH43_Arb43a-like"/>
    <property type="match status" value="1"/>
</dbReference>
<keyword evidence="6" id="KW-0732">Signal</keyword>
<proteinExistence type="inferred from homology"/>
<dbReference type="SUPFAM" id="SSF75005">
    <property type="entry name" value="Arabinanase/levansucrase/invertase"/>
    <property type="match status" value="1"/>
</dbReference>
<dbReference type="Gene3D" id="2.115.10.20">
    <property type="entry name" value="Glycosyl hydrolase domain, family 43"/>
    <property type="match status" value="1"/>
</dbReference>
<evidence type="ECO:0000256" key="1">
    <source>
        <dbReference type="ARBA" id="ARBA00004834"/>
    </source>
</evidence>
<evidence type="ECO:0000256" key="3">
    <source>
        <dbReference type="ARBA" id="ARBA00022801"/>
    </source>
</evidence>
<reference evidence="9" key="1">
    <citation type="journal article" date="2019" name="Int. J. Syst. Evol. Microbiol.">
        <title>The Global Catalogue of Microorganisms (GCM) 10K type strain sequencing project: providing services to taxonomists for standard genome sequencing and annotation.</title>
        <authorList>
            <consortium name="The Broad Institute Genomics Platform"/>
            <consortium name="The Broad Institute Genome Sequencing Center for Infectious Disease"/>
            <person name="Wu L."/>
            <person name="Ma J."/>
        </authorList>
    </citation>
    <scope>NUCLEOTIDE SEQUENCE [LARGE SCALE GENOMIC DNA]</scope>
    <source>
        <strain evidence="9">KCTC 42805</strain>
    </source>
</reference>
<comment type="pathway">
    <text evidence="1">Glycan metabolism; L-arabinan degradation.</text>
</comment>
<evidence type="ECO:0000256" key="5">
    <source>
        <dbReference type="RuleBase" id="RU361187"/>
    </source>
</evidence>
<dbReference type="PROSITE" id="PS51257">
    <property type="entry name" value="PROKAR_LIPOPROTEIN"/>
    <property type="match status" value="1"/>
</dbReference>
<dbReference type="EMBL" id="JBHULN010000004">
    <property type="protein sequence ID" value="MFD2570858.1"/>
    <property type="molecule type" value="Genomic_DNA"/>
</dbReference>
<name>A0ABW5M1C2_9BACT</name>
<accession>A0ABW5M1C2</accession>
<dbReference type="InterPro" id="IPR006710">
    <property type="entry name" value="Glyco_hydro_43"/>
</dbReference>
<evidence type="ECO:0000256" key="6">
    <source>
        <dbReference type="SAM" id="SignalP"/>
    </source>
</evidence>
<dbReference type="Pfam" id="PF04616">
    <property type="entry name" value="Glyco_hydro_43"/>
    <property type="match status" value="1"/>
</dbReference>